<dbReference type="GO" id="GO:0016020">
    <property type="term" value="C:membrane"/>
    <property type="evidence" value="ECO:0007669"/>
    <property type="project" value="InterPro"/>
</dbReference>
<keyword evidence="1 3" id="KW-0807">Transducer</keyword>
<evidence type="ECO:0000256" key="3">
    <source>
        <dbReference type="PROSITE-ProRule" id="PRU00284"/>
    </source>
</evidence>
<dbReference type="GO" id="GO:0007165">
    <property type="term" value="P:signal transduction"/>
    <property type="evidence" value="ECO:0007669"/>
    <property type="project" value="UniProtKB-KW"/>
</dbReference>
<dbReference type="SMART" id="SM00283">
    <property type="entry name" value="MA"/>
    <property type="match status" value="1"/>
</dbReference>
<proteinExistence type="inferred from homology"/>
<dbReference type="InterPro" id="IPR004090">
    <property type="entry name" value="Chemotax_Me-accpt_rcpt"/>
</dbReference>
<dbReference type="KEGG" id="asoc:CB4_04144"/>
<dbReference type="InterPro" id="IPR004089">
    <property type="entry name" value="MCPsignal_dom"/>
</dbReference>
<dbReference type="GO" id="GO:0004888">
    <property type="term" value="F:transmembrane signaling receptor activity"/>
    <property type="evidence" value="ECO:0007669"/>
    <property type="project" value="InterPro"/>
</dbReference>
<dbReference type="AlphaFoldDB" id="A0A0U5B597"/>
<dbReference type="GO" id="GO:0006935">
    <property type="term" value="P:chemotaxis"/>
    <property type="evidence" value="ECO:0007669"/>
    <property type="project" value="InterPro"/>
</dbReference>
<evidence type="ECO:0000256" key="1">
    <source>
        <dbReference type="ARBA" id="ARBA00023224"/>
    </source>
</evidence>
<dbReference type="PANTHER" id="PTHR32089">
    <property type="entry name" value="METHYL-ACCEPTING CHEMOTAXIS PROTEIN MCPB"/>
    <property type="match status" value="1"/>
</dbReference>
<dbReference type="RefSeq" id="WP_096467527.1">
    <property type="nucleotide sequence ID" value="NZ_AP017312.1"/>
</dbReference>
<name>A0A0U5B597_9BACL</name>
<evidence type="ECO:0000256" key="2">
    <source>
        <dbReference type="ARBA" id="ARBA00029447"/>
    </source>
</evidence>
<organism evidence="5 6">
    <name type="scientific">Aneurinibacillus soli</name>
    <dbReference type="NCBI Taxonomy" id="1500254"/>
    <lineage>
        <taxon>Bacteria</taxon>
        <taxon>Bacillati</taxon>
        <taxon>Bacillota</taxon>
        <taxon>Bacilli</taxon>
        <taxon>Bacillales</taxon>
        <taxon>Paenibacillaceae</taxon>
        <taxon>Aneurinibacillus group</taxon>
        <taxon>Aneurinibacillus</taxon>
    </lineage>
</organism>
<dbReference type="Proteomes" id="UP000217696">
    <property type="component" value="Chromosome"/>
</dbReference>
<dbReference type="SUPFAM" id="SSF58104">
    <property type="entry name" value="Methyl-accepting chemotaxis protein (MCP) signaling domain"/>
    <property type="match status" value="1"/>
</dbReference>
<dbReference type="PANTHER" id="PTHR32089:SF112">
    <property type="entry name" value="LYSOZYME-LIKE PROTEIN-RELATED"/>
    <property type="match status" value="1"/>
</dbReference>
<dbReference type="PRINTS" id="PR00260">
    <property type="entry name" value="CHEMTRNSDUCR"/>
</dbReference>
<feature type="domain" description="Methyl-accepting transducer" evidence="4">
    <location>
        <begin position="1"/>
        <end position="145"/>
    </location>
</feature>
<keyword evidence="6" id="KW-1185">Reference proteome</keyword>
<accession>A0A0U5B597</accession>
<evidence type="ECO:0000259" key="4">
    <source>
        <dbReference type="PROSITE" id="PS50111"/>
    </source>
</evidence>
<dbReference type="PROSITE" id="PS50111">
    <property type="entry name" value="CHEMOTAXIS_TRANSDUC_2"/>
    <property type="match status" value="1"/>
</dbReference>
<comment type="similarity">
    <text evidence="2">Belongs to the methyl-accepting chemotaxis (MCP) protein family.</text>
</comment>
<sequence length="196" mass="20812">MDNLKTRSQEIGQIVEVITAIADQTNLLALNAAIEAARAGDQGKGFAVVADEVRKLAEQSALSAGQISDVIQTIQHEMENAAETMKEGTKEVSTGIETVKLAGQSFAEIQTSVHNVARQIHHVSEAAQQVATGSEQVVVAVHNIQKIADVNRTGMQEGSAATEEQLASMEQIAASSESLSDMASELQRSIAQFKLS</sequence>
<dbReference type="Pfam" id="PF00015">
    <property type="entry name" value="MCPsignal"/>
    <property type="match status" value="1"/>
</dbReference>
<dbReference type="Gene3D" id="1.10.287.950">
    <property type="entry name" value="Methyl-accepting chemotaxis protein"/>
    <property type="match status" value="1"/>
</dbReference>
<evidence type="ECO:0000313" key="5">
    <source>
        <dbReference type="EMBL" id="BAU29890.1"/>
    </source>
</evidence>
<evidence type="ECO:0000313" key="6">
    <source>
        <dbReference type="Proteomes" id="UP000217696"/>
    </source>
</evidence>
<protein>
    <submittedName>
        <fullName evidence="5">Methyl-accepting chemotaxis protein McpA</fullName>
    </submittedName>
</protein>
<gene>
    <name evidence="5" type="primary">mcpA_14</name>
    <name evidence="5" type="ORF">CB4_04144</name>
</gene>
<dbReference type="EMBL" id="AP017312">
    <property type="protein sequence ID" value="BAU29890.1"/>
    <property type="molecule type" value="Genomic_DNA"/>
</dbReference>
<reference evidence="5 6" key="1">
    <citation type="submission" date="2015-12" db="EMBL/GenBank/DDBJ databases">
        <title>Genome sequence of Aneurinibacillus soli.</title>
        <authorList>
            <person name="Lee J.S."/>
            <person name="Lee K.C."/>
            <person name="Kim K.K."/>
            <person name="Lee B.W."/>
        </authorList>
    </citation>
    <scope>NUCLEOTIDE SEQUENCE [LARGE SCALE GENOMIC DNA]</scope>
    <source>
        <strain evidence="5 6">CB4</strain>
    </source>
</reference>